<dbReference type="SUPFAM" id="SSF49899">
    <property type="entry name" value="Concanavalin A-like lectins/glucanases"/>
    <property type="match status" value="3"/>
</dbReference>
<comment type="caution">
    <text evidence="4">The sequence shown here is derived from an EMBL/GenBank/DDBJ whole genome shotgun (WGS) entry which is preliminary data.</text>
</comment>
<keyword evidence="4" id="KW-0430">Lectin</keyword>
<organism evidence="4 5">
    <name type="scientific">Leptospira ryugenii</name>
    <dbReference type="NCBI Taxonomy" id="1917863"/>
    <lineage>
        <taxon>Bacteria</taxon>
        <taxon>Pseudomonadati</taxon>
        <taxon>Spirochaetota</taxon>
        <taxon>Spirochaetia</taxon>
        <taxon>Leptospirales</taxon>
        <taxon>Leptospiraceae</taxon>
        <taxon>Leptospira</taxon>
    </lineage>
</organism>
<evidence type="ECO:0000259" key="3">
    <source>
        <dbReference type="SMART" id="SM00560"/>
    </source>
</evidence>
<dbReference type="PANTHER" id="PTHR46388:SF2">
    <property type="entry name" value="NHL REPEAT-CONTAINING PROTEIN 2"/>
    <property type="match status" value="1"/>
</dbReference>
<dbReference type="EMBL" id="BFBB01000009">
    <property type="protein sequence ID" value="GBF51957.1"/>
    <property type="molecule type" value="Genomic_DNA"/>
</dbReference>
<dbReference type="Gene3D" id="2.60.120.200">
    <property type="match status" value="2"/>
</dbReference>
<reference evidence="4 5" key="1">
    <citation type="submission" date="2018-02" db="EMBL/GenBank/DDBJ databases">
        <title>Novel Leptospira species isolated from soil and water in Japan.</title>
        <authorList>
            <person name="Nakao R."/>
            <person name="Masuzawa T."/>
        </authorList>
    </citation>
    <scope>NUCLEOTIDE SEQUENCE [LARGE SCALE GENOMIC DNA]</scope>
    <source>
        <strain evidence="4 5">YH101</strain>
    </source>
</reference>
<dbReference type="SUPFAM" id="SSF63825">
    <property type="entry name" value="YWTD domain"/>
    <property type="match status" value="1"/>
</dbReference>
<dbReference type="InterPro" id="IPR011042">
    <property type="entry name" value="6-blade_b-propeller_TolB-like"/>
</dbReference>
<feature type="domain" description="LamG-like jellyroll fold" evidence="3">
    <location>
        <begin position="844"/>
        <end position="969"/>
    </location>
</feature>
<sequence length="1235" mass="130720">MRVLFSFFLLLSFNTCSLPSLSKSPFEFLSLFRILNPSTPSTEYTLGGSVLGMVPGGSVTVKNAGEEINVTADGNFTFPTKFRTGSTYNVSITSSANMTCTLTNGAGTFQAANISNVAINCSWGSNFHEIAVNVNGIAANFTVQNNGSDSRSISSLGLQVFAVRLAAGSAYDIRITTQATGAFCSFDTPTLSRGTMPSTSLTVQMTCRTGYLVAGNLQVNALSDIATNLYDRFAFVRTLVGGYPTNRQGGVGSSPGFINNASADAVRFQNPKGIASDITHMYVADYTNNAIRQINKTNGATITFAGTNAGAGVICPGTSVANCKDGVGINAQFNGPAAITTDGNNLYVLEVLGNRIRKINIATAEVSTLVGDGNPGALDSTIGINARFSSPSGITLRNQTLYVIDRGNCTIRSVNTVTTQVTTIAGIAGNCTHGDNANGSLATFTSPLAAVAYGNYLYVTDVGGHRIRRVNLVNGTFSVDTIAGSGTAASVDGTGTQASFYDPHGITTDGTTLFISEWVGQSIRAVRLSDFQVKTLAGNGTIGYEDNVRRNGLFNFPGSVTTDGNHVYISDDQNHSIRRLEEAETLRYTLDGNALDSIGTNNATVIGTSTFSSDEKGTASGSYVLDGATYLNSNTFINPDGQKNLTISAWVFPATMTGNQYIFFNGVGTSDGYGLLYDGGTRRLIVDLGPLGSSGTSSRRLTLNRWHHVALQRRAGNWQMYINGQPDTIIYSTDPNTPTVSFKVGYAGFGGDYFLGKISNVRFFQGALDNGLMQALALQIPNGVVTYYAFNGNLDDFSDSGNHLTNSGAVPSPDRFGQTNGSYFFNGVAYLQRSNPNSLPIASTSRTICSWFQTIANSNQYIIAYGLNAAGTGTAVGVSGANIGMIGGGGVDWISSHAGFQREWAHLCTVYDGTNASIYLNGAFYGSTPLSWNTGAGTDLFIGQDWSGGARFTGYVDDLIIYNRALNQTEIRALSGYYPTQVSSWSPVIAGSSLKLYLKPEATLYSPGLCVGMANCVSDWFDRSGNGVHLAQGIGASQPFYSATGMNNSNAVRFTRGANSAYMIGSCTETLNTTSQSIFVTYSELAIGLNDGLFQNGAPLSGKLLYITRAVGNNPNLFDLQSGSTRLVSTSNYHNALDNNILSIIHNGTIGSLYRNGGSMPASSNAGGSYNCGGGQFHLGRYFHSGGGYPADGNYFDGLIGDLLIYNVDLNVSDRTLVECYLSSKYNLALAYTCP</sequence>
<keyword evidence="5" id="KW-1185">Reference proteome</keyword>
<keyword evidence="1" id="KW-0732">Signal</keyword>
<evidence type="ECO:0000256" key="1">
    <source>
        <dbReference type="ARBA" id="ARBA00022729"/>
    </source>
</evidence>
<dbReference type="InterPro" id="IPR013320">
    <property type="entry name" value="ConA-like_dom_sf"/>
</dbReference>
<dbReference type="GO" id="GO:0030246">
    <property type="term" value="F:carbohydrate binding"/>
    <property type="evidence" value="ECO:0007669"/>
    <property type="project" value="UniProtKB-KW"/>
</dbReference>
<name>A0A2P2E505_9LEPT</name>
<gene>
    <name evidence="4" type="ORF">LPTSP4_34950</name>
</gene>
<dbReference type="RefSeq" id="WP_167837046.1">
    <property type="nucleotide sequence ID" value="NZ_BFBB01000009.1"/>
</dbReference>
<accession>A0A2P2E505</accession>
<dbReference type="PANTHER" id="PTHR46388">
    <property type="entry name" value="NHL REPEAT-CONTAINING PROTEIN 2"/>
    <property type="match status" value="1"/>
</dbReference>
<evidence type="ECO:0000313" key="5">
    <source>
        <dbReference type="Proteomes" id="UP000245133"/>
    </source>
</evidence>
<dbReference type="Pfam" id="PF13385">
    <property type="entry name" value="Laminin_G_3"/>
    <property type="match status" value="2"/>
</dbReference>
<dbReference type="Proteomes" id="UP000245133">
    <property type="component" value="Unassembled WGS sequence"/>
</dbReference>
<dbReference type="InterPro" id="IPR006558">
    <property type="entry name" value="LamG-like"/>
</dbReference>
<protein>
    <submittedName>
        <fullName evidence="4">Concanavalin A-like lectin/glucanases family protein</fullName>
    </submittedName>
</protein>
<dbReference type="Gene3D" id="2.120.10.30">
    <property type="entry name" value="TolB, C-terminal domain"/>
    <property type="match status" value="3"/>
</dbReference>
<keyword evidence="2" id="KW-1015">Disulfide bond</keyword>
<dbReference type="SMART" id="SM00560">
    <property type="entry name" value="LamGL"/>
    <property type="match status" value="1"/>
</dbReference>
<dbReference type="AlphaFoldDB" id="A0A2P2E505"/>
<proteinExistence type="predicted"/>
<evidence type="ECO:0000256" key="2">
    <source>
        <dbReference type="ARBA" id="ARBA00023157"/>
    </source>
</evidence>
<evidence type="ECO:0000313" key="4">
    <source>
        <dbReference type="EMBL" id="GBF51957.1"/>
    </source>
</evidence>
<dbReference type="SUPFAM" id="SSF63829">
    <property type="entry name" value="Calcium-dependent phosphotriesterase"/>
    <property type="match status" value="1"/>
</dbReference>